<dbReference type="CDD" id="cd00609">
    <property type="entry name" value="AAT_like"/>
    <property type="match status" value="1"/>
</dbReference>
<evidence type="ECO:0000313" key="7">
    <source>
        <dbReference type="EMBL" id="PWN92610.1"/>
    </source>
</evidence>
<dbReference type="InterPro" id="IPR015424">
    <property type="entry name" value="PyrdxlP-dep_Trfase"/>
</dbReference>
<dbReference type="Gene3D" id="3.40.640.10">
    <property type="entry name" value="Type I PLP-dependent aspartate aminotransferase-like (Major domain)"/>
    <property type="match status" value="1"/>
</dbReference>
<dbReference type="Pfam" id="PF00155">
    <property type="entry name" value="Aminotran_1_2"/>
    <property type="match status" value="1"/>
</dbReference>
<dbReference type="GO" id="GO:0030170">
    <property type="term" value="F:pyridoxal phosphate binding"/>
    <property type="evidence" value="ECO:0007669"/>
    <property type="project" value="InterPro"/>
</dbReference>
<keyword evidence="5" id="KW-0663">Pyridoxal phosphate</keyword>
<accession>A0A316YST3</accession>
<dbReference type="Proteomes" id="UP000245768">
    <property type="component" value="Unassembled WGS sequence"/>
</dbReference>
<organism evidence="7 8">
    <name type="scientific">Acaromyces ingoldii</name>
    <dbReference type="NCBI Taxonomy" id="215250"/>
    <lineage>
        <taxon>Eukaryota</taxon>
        <taxon>Fungi</taxon>
        <taxon>Dikarya</taxon>
        <taxon>Basidiomycota</taxon>
        <taxon>Ustilaginomycotina</taxon>
        <taxon>Exobasidiomycetes</taxon>
        <taxon>Exobasidiales</taxon>
        <taxon>Cryptobasidiaceae</taxon>
        <taxon>Acaromyces</taxon>
    </lineage>
</organism>
<dbReference type="InterPro" id="IPR015421">
    <property type="entry name" value="PyrdxlP-dep_Trfase_major"/>
</dbReference>
<dbReference type="PANTHER" id="PTHR42790:SF19">
    <property type="entry name" value="KYNURENINE_ALPHA-AMINOADIPATE AMINOTRANSFERASE, MITOCHONDRIAL"/>
    <property type="match status" value="1"/>
</dbReference>
<dbReference type="GO" id="GO:0008483">
    <property type="term" value="F:transaminase activity"/>
    <property type="evidence" value="ECO:0007669"/>
    <property type="project" value="UniProtKB-KW"/>
</dbReference>
<proteinExistence type="inferred from homology"/>
<dbReference type="EMBL" id="KZ819634">
    <property type="protein sequence ID" value="PWN92610.1"/>
    <property type="molecule type" value="Genomic_DNA"/>
</dbReference>
<dbReference type="InterPro" id="IPR050859">
    <property type="entry name" value="Class-I_PLP-dep_aminotransf"/>
</dbReference>
<dbReference type="InParanoid" id="A0A316YST3"/>
<dbReference type="STRING" id="215250.A0A316YST3"/>
<dbReference type="OrthoDB" id="691673at2759"/>
<reference evidence="7 8" key="1">
    <citation type="journal article" date="2018" name="Mol. Biol. Evol.">
        <title>Broad Genomic Sampling Reveals a Smut Pathogenic Ancestry of the Fungal Clade Ustilaginomycotina.</title>
        <authorList>
            <person name="Kijpornyongpan T."/>
            <person name="Mondo S.J."/>
            <person name="Barry K."/>
            <person name="Sandor L."/>
            <person name="Lee J."/>
            <person name="Lipzen A."/>
            <person name="Pangilinan J."/>
            <person name="LaButti K."/>
            <person name="Hainaut M."/>
            <person name="Henrissat B."/>
            <person name="Grigoriev I.V."/>
            <person name="Spatafora J.W."/>
            <person name="Aime M.C."/>
        </authorList>
    </citation>
    <scope>NUCLEOTIDE SEQUENCE [LARGE SCALE GENOMIC DNA]</scope>
    <source>
        <strain evidence="7 8">MCA 4198</strain>
    </source>
</reference>
<feature type="domain" description="Aminotransferase class I/classII large" evidence="6">
    <location>
        <begin position="92"/>
        <end position="455"/>
    </location>
</feature>
<dbReference type="PANTHER" id="PTHR42790">
    <property type="entry name" value="AMINOTRANSFERASE"/>
    <property type="match status" value="1"/>
</dbReference>
<name>A0A316YST3_9BASI</name>
<evidence type="ECO:0000256" key="1">
    <source>
        <dbReference type="ARBA" id="ARBA00001933"/>
    </source>
</evidence>
<evidence type="ECO:0000256" key="5">
    <source>
        <dbReference type="ARBA" id="ARBA00022898"/>
    </source>
</evidence>
<dbReference type="GeneID" id="37040574"/>
<protein>
    <submittedName>
        <fullName evidence="7">PLP-dependent transferase</fullName>
    </submittedName>
</protein>
<gene>
    <name evidence="7" type="ORF">FA10DRAFT_225730</name>
</gene>
<comment type="cofactor">
    <cofactor evidence="1">
        <name>pyridoxal 5'-phosphate</name>
        <dbReference type="ChEBI" id="CHEBI:597326"/>
    </cofactor>
</comment>
<keyword evidence="8" id="KW-1185">Reference proteome</keyword>
<dbReference type="AlphaFoldDB" id="A0A316YST3"/>
<keyword evidence="4 7" id="KW-0808">Transferase</keyword>
<dbReference type="RefSeq" id="XP_025379808.1">
    <property type="nucleotide sequence ID" value="XM_025518658.1"/>
</dbReference>
<evidence type="ECO:0000256" key="4">
    <source>
        <dbReference type="ARBA" id="ARBA00022679"/>
    </source>
</evidence>
<evidence type="ECO:0000256" key="3">
    <source>
        <dbReference type="ARBA" id="ARBA00022576"/>
    </source>
</evidence>
<dbReference type="FunCoup" id="A0A316YST3">
    <property type="interactions" value="125"/>
</dbReference>
<dbReference type="SUPFAM" id="SSF53383">
    <property type="entry name" value="PLP-dependent transferases"/>
    <property type="match status" value="1"/>
</dbReference>
<dbReference type="GO" id="GO:1901605">
    <property type="term" value="P:alpha-amino acid metabolic process"/>
    <property type="evidence" value="ECO:0007669"/>
    <property type="project" value="TreeGrafter"/>
</dbReference>
<dbReference type="InterPro" id="IPR004839">
    <property type="entry name" value="Aminotransferase_I/II_large"/>
</dbReference>
<evidence type="ECO:0000256" key="2">
    <source>
        <dbReference type="ARBA" id="ARBA00007441"/>
    </source>
</evidence>
<dbReference type="SMR" id="A0A316YST3"/>
<keyword evidence="3" id="KW-0032">Aminotransferase</keyword>
<comment type="similarity">
    <text evidence="2">Belongs to the class-I pyridoxal-phosphate-dependent aminotransferase family.</text>
</comment>
<evidence type="ECO:0000313" key="8">
    <source>
        <dbReference type="Proteomes" id="UP000245768"/>
    </source>
</evidence>
<sequence length="462" mass="50174">MNDYVRGSAWRVPVTACQPRPLSAFLSRNAQRRPASAIRSLLPLEQEPGMISLLAGKPNPATFPIEEIAVKVRLPDDASSPVVVAVTGDRLQKALQYGPTAGTPALVDWLAQLTSSLHGRPLPAQSSDSTKPWQLAVGNGSQDLIVKAFEVILDSGDTALLQSPTYPGVLPALCVGQVNTVAVESDEAGIRADALERMLARWDVDEKTSSLARPKLLYMVPTASNPTGTSTSLDRKRALLRLARKYDFLLFEDDPYYHLSFEEATPSLFALDGQDSDHDQGRVLRFESLSKVMSAGLRIGFVAGPSVLVDAINKYTATSHLQVSGVSQCVAIAVLEQMGHRGFLQHAARTADFYRRRRDAFERIAHEILRAEPPVAEWTSPGGGMFLWLRLLLPLNANTAEGDSFALISTQARRAGVLAVPGVAFLASSGGTSTYVRVSFSLIGEEDTAEAFRRLRRVILDL</sequence>
<evidence type="ECO:0000259" key="6">
    <source>
        <dbReference type="Pfam" id="PF00155"/>
    </source>
</evidence>